<reference evidence="3 4" key="1">
    <citation type="submission" date="2018-06" db="EMBL/GenBank/DDBJ databases">
        <authorList>
            <consortium name="Pathogen Informatics"/>
            <person name="Doyle S."/>
        </authorList>
    </citation>
    <scope>NUCLEOTIDE SEQUENCE [LARGE SCALE GENOMIC DNA]</scope>
    <source>
        <strain evidence="3 4">NCTC11468</strain>
    </source>
</reference>
<dbReference type="KEGG" id="tpty:NCTC11468_03804"/>
<proteinExistence type="predicted"/>
<dbReference type="GO" id="GO:0071555">
    <property type="term" value="P:cell wall organization"/>
    <property type="evidence" value="ECO:0007669"/>
    <property type="project" value="InterPro"/>
</dbReference>
<dbReference type="Pfam" id="PF00345">
    <property type="entry name" value="PapD_N"/>
    <property type="match status" value="1"/>
</dbReference>
<keyword evidence="1" id="KW-0732">Signal</keyword>
<dbReference type="GO" id="GO:0030288">
    <property type="term" value="C:outer membrane-bounded periplasmic space"/>
    <property type="evidence" value="ECO:0007669"/>
    <property type="project" value="InterPro"/>
</dbReference>
<gene>
    <name evidence="3" type="primary">fimC_3</name>
    <name evidence="3" type="ORF">NCTC11468_03804</name>
</gene>
<dbReference type="InterPro" id="IPR016147">
    <property type="entry name" value="Pili_assmbl_chaperone_N"/>
</dbReference>
<dbReference type="InterPro" id="IPR008962">
    <property type="entry name" value="PapD-like_sf"/>
</dbReference>
<evidence type="ECO:0000259" key="2">
    <source>
        <dbReference type="Pfam" id="PF00345"/>
    </source>
</evidence>
<protein>
    <submittedName>
        <fullName evidence="3">Chaperone protein fimC</fullName>
    </submittedName>
</protein>
<evidence type="ECO:0000256" key="1">
    <source>
        <dbReference type="SAM" id="SignalP"/>
    </source>
</evidence>
<feature type="signal peptide" evidence="1">
    <location>
        <begin position="1"/>
        <end position="28"/>
    </location>
</feature>
<dbReference type="PANTHER" id="PTHR30251:SF11">
    <property type="entry name" value="CHAPERONE PROTEIN FIMC-RELATED"/>
    <property type="match status" value="1"/>
</dbReference>
<dbReference type="Proteomes" id="UP000248758">
    <property type="component" value="Chromosome 1"/>
</dbReference>
<dbReference type="AlphaFoldDB" id="A0A2X5PKL4"/>
<evidence type="ECO:0000313" key="4">
    <source>
        <dbReference type="Proteomes" id="UP000248758"/>
    </source>
</evidence>
<dbReference type="SUPFAM" id="SSF49354">
    <property type="entry name" value="PapD-like"/>
    <property type="match status" value="1"/>
</dbReference>
<dbReference type="PANTHER" id="PTHR30251">
    <property type="entry name" value="PILUS ASSEMBLY CHAPERONE"/>
    <property type="match status" value="1"/>
</dbReference>
<dbReference type="Gene3D" id="2.60.40.10">
    <property type="entry name" value="Immunoglobulins"/>
    <property type="match status" value="1"/>
</dbReference>
<name>A0A2X5PKL4_9GAMM</name>
<dbReference type="InterPro" id="IPR050643">
    <property type="entry name" value="Periplasmic_pilus_chap"/>
</dbReference>
<accession>A0A2X5PKL4</accession>
<feature type="chain" id="PRO_5016153787" evidence="1">
    <location>
        <begin position="29"/>
        <end position="77"/>
    </location>
</feature>
<organism evidence="3 4">
    <name type="scientific">Tatumella ptyseos</name>
    <dbReference type="NCBI Taxonomy" id="82987"/>
    <lineage>
        <taxon>Bacteria</taxon>
        <taxon>Pseudomonadati</taxon>
        <taxon>Pseudomonadota</taxon>
        <taxon>Gammaproteobacteria</taxon>
        <taxon>Enterobacterales</taxon>
        <taxon>Erwiniaceae</taxon>
        <taxon>Tatumella</taxon>
    </lineage>
</organism>
<feature type="domain" description="Pili assembly chaperone N-terminal" evidence="2">
    <location>
        <begin position="29"/>
        <end position="70"/>
    </location>
</feature>
<dbReference type="InterPro" id="IPR013783">
    <property type="entry name" value="Ig-like_fold"/>
</dbReference>
<evidence type="ECO:0000313" key="3">
    <source>
        <dbReference type="EMBL" id="SQK77442.1"/>
    </source>
</evidence>
<sequence>MIQGIHKKILAIGFMAVTSLGIAGQAEAGVALGATRVVYPSNQKQVSLGISNNDDKSTYLIQSWIENAAGNAKTVLL</sequence>
<dbReference type="EMBL" id="LS483499">
    <property type="protein sequence ID" value="SQK77442.1"/>
    <property type="molecule type" value="Genomic_DNA"/>
</dbReference>